<protein>
    <submittedName>
        <fullName evidence="3">Uncharacterized protein</fullName>
    </submittedName>
</protein>
<dbReference type="Proteomes" id="UP000887574">
    <property type="component" value="Unplaced"/>
</dbReference>
<feature type="region of interest" description="Disordered" evidence="1">
    <location>
        <begin position="1"/>
        <end position="47"/>
    </location>
</feature>
<evidence type="ECO:0000256" key="1">
    <source>
        <dbReference type="SAM" id="MobiDB-lite"/>
    </source>
</evidence>
<keyword evidence="2" id="KW-1185">Reference proteome</keyword>
<organism evidence="2 3">
    <name type="scientific">Ditylenchus dipsaci</name>
    <dbReference type="NCBI Taxonomy" id="166011"/>
    <lineage>
        <taxon>Eukaryota</taxon>
        <taxon>Metazoa</taxon>
        <taxon>Ecdysozoa</taxon>
        <taxon>Nematoda</taxon>
        <taxon>Chromadorea</taxon>
        <taxon>Rhabditida</taxon>
        <taxon>Tylenchina</taxon>
        <taxon>Tylenchomorpha</taxon>
        <taxon>Sphaerularioidea</taxon>
        <taxon>Anguinidae</taxon>
        <taxon>Anguininae</taxon>
        <taxon>Ditylenchus</taxon>
    </lineage>
</organism>
<dbReference type="WBParaSite" id="jg8">
    <property type="protein sequence ID" value="jg8"/>
    <property type="gene ID" value="jg8"/>
</dbReference>
<accession>A0A915EN31</accession>
<feature type="compositionally biased region" description="Low complexity" evidence="1">
    <location>
        <begin position="60"/>
        <end position="80"/>
    </location>
</feature>
<evidence type="ECO:0000313" key="3">
    <source>
        <dbReference type="WBParaSite" id="jg8"/>
    </source>
</evidence>
<name>A0A915EN31_9BILA</name>
<evidence type="ECO:0000313" key="2">
    <source>
        <dbReference type="Proteomes" id="UP000887574"/>
    </source>
</evidence>
<proteinExistence type="predicted"/>
<feature type="compositionally biased region" description="Basic and acidic residues" evidence="1">
    <location>
        <begin position="1"/>
        <end position="36"/>
    </location>
</feature>
<feature type="region of interest" description="Disordered" evidence="1">
    <location>
        <begin position="60"/>
        <end position="97"/>
    </location>
</feature>
<dbReference type="AlphaFoldDB" id="A0A915EN31"/>
<reference evidence="3" key="1">
    <citation type="submission" date="2022-11" db="UniProtKB">
        <authorList>
            <consortium name="WormBaseParasite"/>
        </authorList>
    </citation>
    <scope>IDENTIFICATION</scope>
</reference>
<sequence length="97" mass="10176">MVEDVSADHHETPEHGSHGKNDHLRSLLEKRGERGGGRASNSRGQLPAILAAMAAPAMAAPNKPRIPGGLPSGPNLSPRGISRQPRTKPGNVDAYCV</sequence>